<dbReference type="InterPro" id="IPR049773">
    <property type="entry name" value="AF10-like_CC"/>
</dbReference>
<feature type="compositionally biased region" description="Polar residues" evidence="10">
    <location>
        <begin position="284"/>
        <end position="298"/>
    </location>
</feature>
<feature type="compositionally biased region" description="Polar residues" evidence="10">
    <location>
        <begin position="397"/>
        <end position="409"/>
    </location>
</feature>
<evidence type="ECO:0000256" key="1">
    <source>
        <dbReference type="ARBA" id="ARBA00004123"/>
    </source>
</evidence>
<keyword evidence="2" id="KW-0597">Phosphoprotein</keyword>
<evidence type="ECO:0000259" key="11">
    <source>
        <dbReference type="PROSITE" id="PS50016"/>
    </source>
</evidence>
<dbReference type="PROSITE" id="PS51805">
    <property type="entry name" value="EPHD"/>
    <property type="match status" value="1"/>
</dbReference>
<gene>
    <name evidence="13" type="primary">MLLT10</name>
</gene>
<keyword evidence="14" id="KW-1185">Reference proteome</keyword>
<organism evidence="13 14">
    <name type="scientific">Cercocebus atys</name>
    <name type="common">Sooty mangabey</name>
    <name type="synonym">Cercocebus torquatus atys</name>
    <dbReference type="NCBI Taxonomy" id="9531"/>
    <lineage>
        <taxon>Eukaryota</taxon>
        <taxon>Metazoa</taxon>
        <taxon>Chordata</taxon>
        <taxon>Craniata</taxon>
        <taxon>Vertebrata</taxon>
        <taxon>Euteleostomi</taxon>
        <taxon>Mammalia</taxon>
        <taxon>Eutheria</taxon>
        <taxon>Euarchontoglires</taxon>
        <taxon>Primates</taxon>
        <taxon>Haplorrhini</taxon>
        <taxon>Catarrhini</taxon>
        <taxon>Cercopithecidae</taxon>
        <taxon>Cercopithecinae</taxon>
        <taxon>Cercocebus</taxon>
    </lineage>
</organism>
<keyword evidence="9" id="KW-0175">Coiled coil</keyword>
<dbReference type="InterPro" id="IPR034732">
    <property type="entry name" value="EPHD"/>
</dbReference>
<feature type="compositionally biased region" description="Polar residues" evidence="10">
    <location>
        <begin position="797"/>
        <end position="811"/>
    </location>
</feature>
<dbReference type="AlphaFoldDB" id="A0A2K5MBI0"/>
<evidence type="ECO:0000256" key="7">
    <source>
        <dbReference type="ARBA" id="ARBA00023242"/>
    </source>
</evidence>
<feature type="compositionally biased region" description="Low complexity" evidence="10">
    <location>
        <begin position="671"/>
        <end position="691"/>
    </location>
</feature>
<dbReference type="InterPro" id="IPR019786">
    <property type="entry name" value="Zinc_finger_PHD-type_CS"/>
</dbReference>
<dbReference type="PROSITE" id="PS01359">
    <property type="entry name" value="ZF_PHD_1"/>
    <property type="match status" value="1"/>
</dbReference>
<dbReference type="PANTHER" id="PTHR13793:SF93">
    <property type="entry name" value="PROTEIN AF-10"/>
    <property type="match status" value="1"/>
</dbReference>
<feature type="compositionally biased region" description="Polar residues" evidence="10">
    <location>
        <begin position="380"/>
        <end position="389"/>
    </location>
</feature>
<dbReference type="Gene3D" id="3.30.40.10">
    <property type="entry name" value="Zinc/RING finger domain, C3HC4 (zinc finger)"/>
    <property type="match status" value="2"/>
</dbReference>
<feature type="compositionally biased region" description="Basic residues" evidence="10">
    <location>
        <begin position="458"/>
        <end position="476"/>
    </location>
</feature>
<dbReference type="InterPro" id="IPR050701">
    <property type="entry name" value="Histone_Mod_Regulator"/>
</dbReference>
<dbReference type="CDD" id="cd15708">
    <property type="entry name" value="ePHD_AF10"/>
    <property type="match status" value="1"/>
</dbReference>
<dbReference type="Bgee" id="ENSCATG00000034793">
    <property type="expression patterns" value="Expressed in thymus and 12 other cell types or tissues"/>
</dbReference>
<dbReference type="SUPFAM" id="SSF57903">
    <property type="entry name" value="FYVE/PHD zinc finger"/>
    <property type="match status" value="1"/>
</dbReference>
<feature type="compositionally biased region" description="Polar residues" evidence="10">
    <location>
        <begin position="657"/>
        <end position="670"/>
    </location>
</feature>
<keyword evidence="3" id="KW-0479">Metal-binding</keyword>
<feature type="compositionally biased region" description="Low complexity" evidence="10">
    <location>
        <begin position="345"/>
        <end position="365"/>
    </location>
</feature>
<dbReference type="GO" id="GO:0008270">
    <property type="term" value="F:zinc ion binding"/>
    <property type="evidence" value="ECO:0007669"/>
    <property type="project" value="UniProtKB-KW"/>
</dbReference>
<reference evidence="13" key="1">
    <citation type="submission" date="2025-08" db="UniProtKB">
        <authorList>
            <consortium name="Ensembl"/>
        </authorList>
    </citation>
    <scope>IDENTIFICATION</scope>
</reference>
<dbReference type="CDD" id="cd20901">
    <property type="entry name" value="CC_AF10"/>
    <property type="match status" value="1"/>
</dbReference>
<feature type="region of interest" description="Disordered" evidence="10">
    <location>
        <begin position="581"/>
        <end position="604"/>
    </location>
</feature>
<evidence type="ECO:0000256" key="3">
    <source>
        <dbReference type="ARBA" id="ARBA00022723"/>
    </source>
</evidence>
<dbReference type="PANTHER" id="PTHR13793">
    <property type="entry name" value="PHD FINGER PROTEINS"/>
    <property type="match status" value="1"/>
</dbReference>
<evidence type="ECO:0000256" key="9">
    <source>
        <dbReference type="SAM" id="Coils"/>
    </source>
</evidence>
<dbReference type="Pfam" id="PF13832">
    <property type="entry name" value="zf-HC5HC2H_2"/>
    <property type="match status" value="1"/>
</dbReference>
<feature type="compositionally biased region" description="Low complexity" evidence="10">
    <location>
        <begin position="483"/>
        <end position="498"/>
    </location>
</feature>
<feature type="region of interest" description="Disordered" evidence="10">
    <location>
        <begin position="797"/>
        <end position="862"/>
    </location>
</feature>
<dbReference type="GO" id="GO:0005634">
    <property type="term" value="C:nucleus"/>
    <property type="evidence" value="ECO:0007669"/>
    <property type="project" value="UniProtKB-SubCell"/>
</dbReference>
<sequence length="1008" mass="106926">MVSSDRPVSLEDEVSHSMKEMIGGCCVCSDERGWAENPLVYCDGHGCSVAVHQACYGIVQVPTGPWFCRKCESQERAARVRCELCPHKDGALKRTDNGGWAHVVCALYIPEVQFANVSTMEPIVLQSVPHDRYNKTCYICDEQGRESKAATGACMTCNKHGCRQAFHVTCAQFAGLLCEEEGNGADNVQYCGYCKYHFSKLVRICLGFNEVIMISVDNRMTLLLKKKYKEKDKHKQKHKKQPEPSPALVPSLTVTTEKTYTSTSNNSISGSLKRLEDTTARFTNANFQEVSAHTSSGKDVSETRGSEGKGKKSSAHSSGQRGRKPGGGRNPGTTVSAASPFPQGSFSGTPGSVKSSSGSSVQSPQDFLSFTDSDLRNDSYSHSQQSSATKDVHKGESGSQEGGVNSFSTLIGLPSTSAVISQPKSFENSPGDLGNSSLPTAGYKRAQTSGIEEETVKEKKRKGNKQSKHGPGRPKGNKNQENVSHLSVSSASPTSSVASAAGSITSSSLQKSPTLLRNGSLQSLSVGSSPVGSEISMQYRHDGACPTTSNLLIMCVCNKFDCIYNSNDVAVSFPNVVSGSGSSTPVSSSHLPQQSSGHLQQVGALSPSAVSSAAPAVATTQANTLSGSSLSQAPSLMYGNRLNPNSSMAALIAQSENNQTDQDLGDNSRNLVGRGSSPRGSLSPRSPVSSLQIRYDQPGNSSLENLPPVAASIEQLLERQWSEGQQFLLEQGTPSDILGMLKSLHQLQVENRRLEEQIKNLTAKKERLQLLNAQLSVPFPTITANPSPSHQIHTFSAQTAPTTDSLNSSKSPHIGNSFLPDNSLPVLNQDLTSSGQSTSSSSALSTPPPAGQSPAQQGSGVSGVQQVNGVTVGALASGMQPVTSTIPAVSAVGGIIGALPGNQLAINGIVGALNGVMQTPVTMSQNPTPLTHTTVPPNATHPMPATLTNSASGLGLLSDQQRQLLIHQQQFQQLLNSQQLTPVHRHPHFTQLPPTHFSQSMEIMQVRK</sequence>
<feature type="compositionally biased region" description="Basic and acidic residues" evidence="10">
    <location>
        <begin position="299"/>
        <end position="310"/>
    </location>
</feature>
<feature type="compositionally biased region" description="Polar residues" evidence="10">
    <location>
        <begin position="590"/>
        <end position="599"/>
    </location>
</feature>
<dbReference type="GO" id="GO:0006357">
    <property type="term" value="P:regulation of transcription by RNA polymerase II"/>
    <property type="evidence" value="ECO:0007669"/>
    <property type="project" value="TreeGrafter"/>
</dbReference>
<dbReference type="Pfam" id="PF13831">
    <property type="entry name" value="PHD_2"/>
    <property type="match status" value="1"/>
</dbReference>
<feature type="compositionally biased region" description="Basic residues" evidence="10">
    <location>
        <begin position="229"/>
        <end position="240"/>
    </location>
</feature>
<protein>
    <submittedName>
        <fullName evidence="13">MLLT10 histone lysine methyltransferase DOT1L cofactor</fullName>
    </submittedName>
</protein>
<dbReference type="InterPro" id="IPR013083">
    <property type="entry name" value="Znf_RING/FYVE/PHD"/>
</dbReference>
<accession>A0A2K5MBI0</accession>
<dbReference type="FunFam" id="3.30.40.10:FF:000042">
    <property type="entry name" value="protein AF-10 isoform X1"/>
    <property type="match status" value="1"/>
</dbReference>
<evidence type="ECO:0000313" key="14">
    <source>
        <dbReference type="Proteomes" id="UP000233060"/>
    </source>
</evidence>
<dbReference type="Proteomes" id="UP000233060">
    <property type="component" value="Unassembled WGS sequence"/>
</dbReference>
<keyword evidence="4" id="KW-0677">Repeat</keyword>
<dbReference type="PROSITE" id="PS50016">
    <property type="entry name" value="ZF_PHD_2"/>
    <property type="match status" value="2"/>
</dbReference>
<dbReference type="SMART" id="SM00249">
    <property type="entry name" value="PHD"/>
    <property type="match status" value="2"/>
</dbReference>
<proteinExistence type="predicted"/>
<keyword evidence="5 8" id="KW-0863">Zinc-finger</keyword>
<evidence type="ECO:0000256" key="4">
    <source>
        <dbReference type="ARBA" id="ARBA00022737"/>
    </source>
</evidence>
<feature type="compositionally biased region" description="Polar residues" evidence="10">
    <location>
        <begin position="421"/>
        <end position="439"/>
    </location>
</feature>
<dbReference type="InterPro" id="IPR049781">
    <property type="entry name" value="AF10/AF17_PHD"/>
</dbReference>
<dbReference type="Ensembl" id="ENSCATT00000046771.1">
    <property type="protein sequence ID" value="ENSCATP00000022560.1"/>
    <property type="gene ID" value="ENSCATG00000034793.1"/>
</dbReference>
<keyword evidence="6" id="KW-0862">Zinc</keyword>
<evidence type="ECO:0000259" key="12">
    <source>
        <dbReference type="PROSITE" id="PS51805"/>
    </source>
</evidence>
<feature type="compositionally biased region" description="Low complexity" evidence="10">
    <location>
        <begin position="852"/>
        <end position="862"/>
    </location>
</feature>
<dbReference type="InterPro" id="IPR019787">
    <property type="entry name" value="Znf_PHD-finger"/>
</dbReference>
<feature type="coiled-coil region" evidence="9">
    <location>
        <begin position="737"/>
        <end position="774"/>
    </location>
</feature>
<evidence type="ECO:0000313" key="13">
    <source>
        <dbReference type="Ensembl" id="ENSCATP00000022560.1"/>
    </source>
</evidence>
<feature type="region of interest" description="Disordered" evidence="10">
    <location>
        <begin position="229"/>
        <end position="253"/>
    </location>
</feature>
<feature type="region of interest" description="Disordered" evidence="10">
    <location>
        <begin position="657"/>
        <end position="705"/>
    </location>
</feature>
<evidence type="ECO:0000256" key="5">
    <source>
        <dbReference type="ARBA" id="ARBA00022771"/>
    </source>
</evidence>
<name>A0A2K5MBI0_CERAT</name>
<evidence type="ECO:0000256" key="2">
    <source>
        <dbReference type="ARBA" id="ARBA00022553"/>
    </source>
</evidence>
<dbReference type="InterPro" id="IPR011011">
    <property type="entry name" value="Znf_FYVE_PHD"/>
</dbReference>
<dbReference type="InterPro" id="IPR001965">
    <property type="entry name" value="Znf_PHD"/>
</dbReference>
<feature type="domain" description="PHD-type" evidence="11">
    <location>
        <begin position="22"/>
        <end position="74"/>
    </location>
</feature>
<dbReference type="FunFam" id="3.30.40.10:FF:000053">
    <property type="entry name" value="protein AF-10 isoform X2"/>
    <property type="match status" value="1"/>
</dbReference>
<feature type="compositionally biased region" description="Low complexity" evidence="10">
    <location>
        <begin position="831"/>
        <end position="845"/>
    </location>
</feature>
<feature type="domain" description="PHD-type" evidence="11">
    <location>
        <begin position="134"/>
        <end position="197"/>
    </location>
</feature>
<feature type="region of interest" description="Disordered" evidence="10">
    <location>
        <begin position="284"/>
        <end position="409"/>
    </location>
</feature>
<evidence type="ECO:0000256" key="8">
    <source>
        <dbReference type="PROSITE-ProRule" id="PRU00146"/>
    </source>
</evidence>
<dbReference type="GO" id="GO:0031491">
    <property type="term" value="F:nucleosome binding"/>
    <property type="evidence" value="ECO:0007669"/>
    <property type="project" value="TreeGrafter"/>
</dbReference>
<dbReference type="InterPro" id="IPR049775">
    <property type="entry name" value="AF10_ePHD"/>
</dbReference>
<feature type="domain" description="PHD-type" evidence="12">
    <location>
        <begin position="79"/>
        <end position="198"/>
    </location>
</feature>
<comment type="subcellular location">
    <subcellularLocation>
        <location evidence="1">Nucleus</location>
    </subcellularLocation>
</comment>
<evidence type="ECO:0000256" key="6">
    <source>
        <dbReference type="ARBA" id="ARBA00022833"/>
    </source>
</evidence>
<keyword evidence="7" id="KW-0539">Nucleus</keyword>
<dbReference type="CDD" id="cd15574">
    <property type="entry name" value="PHD_AF10_AF17"/>
    <property type="match status" value="1"/>
</dbReference>
<dbReference type="GeneTree" id="ENSGT00940000157711"/>
<feature type="region of interest" description="Disordered" evidence="10">
    <location>
        <begin position="421"/>
        <end position="498"/>
    </location>
</feature>
<evidence type="ECO:0000256" key="10">
    <source>
        <dbReference type="SAM" id="MobiDB-lite"/>
    </source>
</evidence>
<dbReference type="GO" id="GO:0042393">
    <property type="term" value="F:histone binding"/>
    <property type="evidence" value="ECO:0007669"/>
    <property type="project" value="UniProtKB-ARBA"/>
</dbReference>
<reference evidence="13" key="2">
    <citation type="submission" date="2025-09" db="UniProtKB">
        <authorList>
            <consortium name="Ensembl"/>
        </authorList>
    </citation>
    <scope>IDENTIFICATION</scope>
</reference>